<gene>
    <name evidence="1" type="ORF">NDU88_003774</name>
</gene>
<sequence>MLSSARGGKGTKGRQAREVCMRKTSRGENCFATTSCENRETLFCPSGRLLSLMMSTPFRLRIVLGIAC</sequence>
<comment type="caution">
    <text evidence="1">The sequence shown here is derived from an EMBL/GenBank/DDBJ whole genome shotgun (WGS) entry which is preliminary data.</text>
</comment>
<proteinExistence type="predicted"/>
<evidence type="ECO:0000313" key="1">
    <source>
        <dbReference type="EMBL" id="KAJ1194486.1"/>
    </source>
</evidence>
<evidence type="ECO:0000313" key="2">
    <source>
        <dbReference type="Proteomes" id="UP001066276"/>
    </source>
</evidence>
<name>A0AAV7V1L3_PLEWA</name>
<dbReference type="EMBL" id="JANPWB010000004">
    <property type="protein sequence ID" value="KAJ1194486.1"/>
    <property type="molecule type" value="Genomic_DNA"/>
</dbReference>
<organism evidence="1 2">
    <name type="scientific">Pleurodeles waltl</name>
    <name type="common">Iberian ribbed newt</name>
    <dbReference type="NCBI Taxonomy" id="8319"/>
    <lineage>
        <taxon>Eukaryota</taxon>
        <taxon>Metazoa</taxon>
        <taxon>Chordata</taxon>
        <taxon>Craniata</taxon>
        <taxon>Vertebrata</taxon>
        <taxon>Euteleostomi</taxon>
        <taxon>Amphibia</taxon>
        <taxon>Batrachia</taxon>
        <taxon>Caudata</taxon>
        <taxon>Salamandroidea</taxon>
        <taxon>Salamandridae</taxon>
        <taxon>Pleurodelinae</taxon>
        <taxon>Pleurodeles</taxon>
    </lineage>
</organism>
<reference evidence="1" key="1">
    <citation type="journal article" date="2022" name="bioRxiv">
        <title>Sequencing and chromosome-scale assembly of the giantPleurodeles waltlgenome.</title>
        <authorList>
            <person name="Brown T."/>
            <person name="Elewa A."/>
            <person name="Iarovenko S."/>
            <person name="Subramanian E."/>
            <person name="Araus A.J."/>
            <person name="Petzold A."/>
            <person name="Susuki M."/>
            <person name="Suzuki K.-i.T."/>
            <person name="Hayashi T."/>
            <person name="Toyoda A."/>
            <person name="Oliveira C."/>
            <person name="Osipova E."/>
            <person name="Leigh N.D."/>
            <person name="Simon A."/>
            <person name="Yun M.H."/>
        </authorList>
    </citation>
    <scope>NUCLEOTIDE SEQUENCE</scope>
    <source>
        <strain evidence="1">20211129_DDA</strain>
        <tissue evidence="1">Liver</tissue>
    </source>
</reference>
<keyword evidence="2" id="KW-1185">Reference proteome</keyword>
<dbReference type="AlphaFoldDB" id="A0AAV7V1L3"/>
<protein>
    <submittedName>
        <fullName evidence="1">Uncharacterized protein</fullName>
    </submittedName>
</protein>
<dbReference type="Proteomes" id="UP001066276">
    <property type="component" value="Chromosome 2_2"/>
</dbReference>
<accession>A0AAV7V1L3</accession>